<reference evidence="2" key="1">
    <citation type="submission" date="2011-10" db="EMBL/GenBank/DDBJ databases">
        <title>The Genome Sequence of Oxalobacter formigenes HOxBLS.</title>
        <authorList>
            <consortium name="The Broad Institute Genome Sequencing Platform"/>
            <person name="Earl A."/>
            <person name="Ward D."/>
            <person name="Feldgarden M."/>
            <person name="Gevers D."/>
            <person name="Allison M.J."/>
            <person name="Humphrey S."/>
            <person name="Young S.K."/>
            <person name="Zeng Q."/>
            <person name="Gargeya S."/>
            <person name="Fitzgerald M."/>
            <person name="Haas B."/>
            <person name="Abouelleil A."/>
            <person name="Alvarado L."/>
            <person name="Arachchi H.M."/>
            <person name="Berlin A."/>
            <person name="Brown A."/>
            <person name="Chapman S.B."/>
            <person name="Chen Z."/>
            <person name="Dunbar C."/>
            <person name="Freedman E."/>
            <person name="Gearin G."/>
            <person name="Goldberg J."/>
            <person name="Griggs A."/>
            <person name="Gujja S."/>
            <person name="Heiman D."/>
            <person name="Howarth C."/>
            <person name="Larson L."/>
            <person name="Lui A."/>
            <person name="MacDonald P.J.P."/>
            <person name="Montmayeur A."/>
            <person name="Murphy C."/>
            <person name="Neiman D."/>
            <person name="Pearson M."/>
            <person name="Priest M."/>
            <person name="Roberts A."/>
            <person name="Saif S."/>
            <person name="Shea T."/>
            <person name="Shenoy N."/>
            <person name="Sisk P."/>
            <person name="Stolte C."/>
            <person name="Sykes S."/>
            <person name="Wortman J."/>
            <person name="Nusbaum C."/>
            <person name="Birren B."/>
        </authorList>
    </citation>
    <scope>NUCLEOTIDE SEQUENCE [LARGE SCALE GENOMIC DNA]</scope>
    <source>
        <strain evidence="2">HOxBLS</strain>
    </source>
</reference>
<dbReference type="Pfam" id="PF18352">
    <property type="entry name" value="Gp138_N"/>
    <property type="match status" value="1"/>
</dbReference>
<feature type="domain" description="Phage protein Gp138 N-terminal" evidence="1">
    <location>
        <begin position="54"/>
        <end position="135"/>
    </location>
</feature>
<dbReference type="HOGENOM" id="CLU_096035_1_0_4"/>
<dbReference type="InterPro" id="IPR041599">
    <property type="entry name" value="Gp138_N"/>
</dbReference>
<protein>
    <recommendedName>
        <fullName evidence="1">Phage protein Gp138 N-terminal domain-containing protein</fullName>
    </recommendedName>
</protein>
<gene>
    <name evidence="2" type="ORF">OFAG_00340</name>
</gene>
<proteinExistence type="predicted"/>
<name>C3X1V1_9BURK</name>
<dbReference type="EMBL" id="ACDP02000029">
    <property type="protein sequence ID" value="EEO27187.1"/>
    <property type="molecule type" value="Genomic_DNA"/>
</dbReference>
<organism evidence="2 3">
    <name type="scientific">Oxalobacter paraformigenes</name>
    <dbReference type="NCBI Taxonomy" id="556268"/>
    <lineage>
        <taxon>Bacteria</taxon>
        <taxon>Pseudomonadati</taxon>
        <taxon>Pseudomonadota</taxon>
        <taxon>Betaproteobacteria</taxon>
        <taxon>Burkholderiales</taxon>
        <taxon>Oxalobacteraceae</taxon>
        <taxon>Oxalobacter</taxon>
    </lineage>
</organism>
<dbReference type="AlphaFoldDB" id="C3X1V1"/>
<accession>C3X1V1</accession>
<dbReference type="eggNOG" id="COG4540">
    <property type="taxonomic scope" value="Bacteria"/>
</dbReference>
<sequence length="191" mass="20732">MDKTNYGALYKAENGSEWNDLQFFIRRCLMQQNTSLPAKVLTVSGGGLAPVGFVSIEILVSQVTGNNETVSNPKISNVPYCRVQGGKNAVIIDPEPDDIGIAVFCQRDISSIKRSKKTSPPGSHRVFSMSDAIFVNTCLNGTPEQYIKFDGSGIEVYSPTKITCTAPEILMEAENSITMTAQNVTINDSSQ</sequence>
<comment type="caution">
    <text evidence="2">The sequence shown here is derived from an EMBL/GenBank/DDBJ whole genome shotgun (WGS) entry which is preliminary data.</text>
</comment>
<dbReference type="Gene3D" id="2.40.50.230">
    <property type="entry name" value="Gp5 N-terminal domain"/>
    <property type="match status" value="1"/>
</dbReference>
<dbReference type="InterPro" id="IPR037026">
    <property type="entry name" value="Vgr_OB-fold_dom_sf"/>
</dbReference>
<keyword evidence="3" id="KW-1185">Reference proteome</keyword>
<evidence type="ECO:0000313" key="3">
    <source>
        <dbReference type="Proteomes" id="UP000003973"/>
    </source>
</evidence>
<evidence type="ECO:0000313" key="2">
    <source>
        <dbReference type="EMBL" id="EEO27187.1"/>
    </source>
</evidence>
<evidence type="ECO:0000259" key="1">
    <source>
        <dbReference type="Pfam" id="PF18352"/>
    </source>
</evidence>
<dbReference type="Proteomes" id="UP000003973">
    <property type="component" value="Unassembled WGS sequence"/>
</dbReference>